<name>S4VSK4_9VIRU</name>
<protein>
    <submittedName>
        <fullName evidence="2">Uncharacterized protein</fullName>
    </submittedName>
</protein>
<dbReference type="EMBL" id="KC977570">
    <property type="protein sequence ID" value="AGO83287.1"/>
    <property type="molecule type" value="Genomic_DNA"/>
</dbReference>
<evidence type="ECO:0000256" key="1">
    <source>
        <dbReference type="SAM" id="MobiDB-lite"/>
    </source>
</evidence>
<gene>
    <name evidence="2" type="ORF">pdul_cds_1017</name>
</gene>
<feature type="compositionally biased region" description="Basic and acidic residues" evidence="1">
    <location>
        <begin position="1"/>
        <end position="17"/>
    </location>
</feature>
<organism evidence="2 3">
    <name type="scientific">Pandoravirus dulcis</name>
    <dbReference type="NCBI Taxonomy" id="1349409"/>
    <lineage>
        <taxon>Viruses</taxon>
        <taxon>Pandoravirus</taxon>
    </lineage>
</organism>
<dbReference type="RefSeq" id="YP_008319956.1">
    <property type="nucleotide sequence ID" value="NC_021858.1"/>
</dbReference>
<dbReference type="GeneID" id="16512848"/>
<accession>S4VSK4</accession>
<dbReference type="KEGG" id="vg:16512848"/>
<dbReference type="Proteomes" id="UP000201566">
    <property type="component" value="Segment"/>
</dbReference>
<reference evidence="2 3" key="1">
    <citation type="journal article" date="2013" name="Science">
        <title>Pandoraviruses: amoeba viruses with genomes up to 2.5 Mb reaching that of parasitic eukaryotes.</title>
        <authorList>
            <person name="Philippe N."/>
            <person name="Legendre M."/>
            <person name="Doutre G."/>
            <person name="Coute Y."/>
            <person name="Poirot O."/>
            <person name="Lescot M."/>
            <person name="Arslan D."/>
            <person name="Seltzer V."/>
            <person name="Bertaux L."/>
            <person name="Bruley C."/>
            <person name="Garin J."/>
            <person name="Claverie J.M."/>
            <person name="Abergel C."/>
        </authorList>
    </citation>
    <scope>NUCLEOTIDE SEQUENCE [LARGE SCALE GENOMIC DNA]</scope>
    <source>
        <strain evidence="2">Melbourne</strain>
    </source>
</reference>
<feature type="region of interest" description="Disordered" evidence="1">
    <location>
        <begin position="159"/>
        <end position="184"/>
    </location>
</feature>
<sequence length="314" mass="34293">MQCTRRVTDDRGTARQAKERKKAVRVARAARRRGAPDALPALVAMLQERRRHHAMCMGAMPVAAAVALWRSGADTVSDEAAVRVALDAGHAIVALAMLEATTPFALVGTVGDTGRDAAADVDRICRRLSSHMAQALRPREVWRVIVTWEVGGRRFRRKMANPSAPGDGTRAVVSPDFARPDSPARDAREMRRAWRFLLRFRLVAFLGALAKASTEAELARFWETSAPQTRAHVVEIVLGHAERTLRLAERPHCQRVWAEAAAATASRSAGRHCRKTHQQRSPGVGLLPAMRGAVASLRNAALWAARAQDAAHAT</sequence>
<feature type="region of interest" description="Disordered" evidence="1">
    <location>
        <begin position="1"/>
        <end position="22"/>
    </location>
</feature>
<proteinExistence type="predicted"/>
<evidence type="ECO:0000313" key="2">
    <source>
        <dbReference type="EMBL" id="AGO83287.1"/>
    </source>
</evidence>
<evidence type="ECO:0000313" key="3">
    <source>
        <dbReference type="Proteomes" id="UP000201566"/>
    </source>
</evidence>